<evidence type="ECO:0000256" key="2">
    <source>
        <dbReference type="PROSITE-ProRule" id="PRU00169"/>
    </source>
</evidence>
<evidence type="ECO:0000256" key="1">
    <source>
        <dbReference type="ARBA" id="ARBA00022553"/>
    </source>
</evidence>
<feature type="modified residue" description="4-aspartylphosphate" evidence="2">
    <location>
        <position position="55"/>
    </location>
</feature>
<evidence type="ECO:0000313" key="4">
    <source>
        <dbReference type="EMBL" id="PIR47811.1"/>
    </source>
</evidence>
<protein>
    <recommendedName>
        <fullName evidence="3">Response regulatory domain-containing protein</fullName>
    </recommendedName>
</protein>
<dbReference type="PANTHER" id="PTHR44591:SF23">
    <property type="entry name" value="CHEY SUBFAMILY"/>
    <property type="match status" value="1"/>
</dbReference>
<dbReference type="SUPFAM" id="SSF52172">
    <property type="entry name" value="CheY-like"/>
    <property type="match status" value="1"/>
</dbReference>
<evidence type="ECO:0000313" key="5">
    <source>
        <dbReference type="Proteomes" id="UP000230084"/>
    </source>
</evidence>
<dbReference type="PANTHER" id="PTHR44591">
    <property type="entry name" value="STRESS RESPONSE REGULATOR PROTEIN 1"/>
    <property type="match status" value="1"/>
</dbReference>
<comment type="caution">
    <text evidence="4">The sequence shown here is derived from an EMBL/GenBank/DDBJ whole genome shotgun (WGS) entry which is preliminary data.</text>
</comment>
<keyword evidence="1 2" id="KW-0597">Phosphoprotein</keyword>
<dbReference type="Gene3D" id="3.40.50.2300">
    <property type="match status" value="1"/>
</dbReference>
<dbReference type="Pfam" id="PF00072">
    <property type="entry name" value="Response_reg"/>
    <property type="match status" value="1"/>
</dbReference>
<dbReference type="SMART" id="SM00448">
    <property type="entry name" value="REC"/>
    <property type="match status" value="1"/>
</dbReference>
<feature type="domain" description="Response regulatory" evidence="3">
    <location>
        <begin position="6"/>
        <end position="123"/>
    </location>
</feature>
<dbReference type="InterPro" id="IPR011006">
    <property type="entry name" value="CheY-like_superfamily"/>
</dbReference>
<dbReference type="EMBL" id="PCYM01000001">
    <property type="protein sequence ID" value="PIR47811.1"/>
    <property type="molecule type" value="Genomic_DNA"/>
</dbReference>
<dbReference type="CDD" id="cd00156">
    <property type="entry name" value="REC"/>
    <property type="match status" value="1"/>
</dbReference>
<reference evidence="4 5" key="1">
    <citation type="submission" date="2017-09" db="EMBL/GenBank/DDBJ databases">
        <title>Depth-based differentiation of microbial function through sediment-hosted aquifers and enrichment of novel symbionts in the deep terrestrial subsurface.</title>
        <authorList>
            <person name="Probst A.J."/>
            <person name="Ladd B."/>
            <person name="Jarett J.K."/>
            <person name="Geller-Mcgrath D.E."/>
            <person name="Sieber C.M."/>
            <person name="Emerson J.B."/>
            <person name="Anantharaman K."/>
            <person name="Thomas B.C."/>
            <person name="Malmstrom R."/>
            <person name="Stieglmeier M."/>
            <person name="Klingl A."/>
            <person name="Woyke T."/>
            <person name="Ryan C.M."/>
            <person name="Banfield J.F."/>
        </authorList>
    </citation>
    <scope>NUCLEOTIDE SEQUENCE [LARGE SCALE GENOMIC DNA]</scope>
    <source>
        <strain evidence="4">CG10_big_fil_rev_8_21_14_0_10_50_16</strain>
    </source>
</reference>
<dbReference type="InterPro" id="IPR050595">
    <property type="entry name" value="Bact_response_regulator"/>
</dbReference>
<proteinExistence type="predicted"/>
<dbReference type="AlphaFoldDB" id="A0A2H0RMN2"/>
<dbReference type="PROSITE" id="PS50110">
    <property type="entry name" value="RESPONSE_REGULATORY"/>
    <property type="match status" value="1"/>
</dbReference>
<dbReference type="Proteomes" id="UP000230084">
    <property type="component" value="Unassembled WGS sequence"/>
</dbReference>
<dbReference type="GO" id="GO:0000160">
    <property type="term" value="P:phosphorelay signal transduction system"/>
    <property type="evidence" value="ECO:0007669"/>
    <property type="project" value="InterPro"/>
</dbReference>
<evidence type="ECO:0000259" key="3">
    <source>
        <dbReference type="PROSITE" id="PS50110"/>
    </source>
</evidence>
<name>A0A2H0RMN2_9BACT</name>
<dbReference type="InterPro" id="IPR001789">
    <property type="entry name" value="Sig_transdc_resp-reg_receiver"/>
</dbReference>
<accession>A0A2H0RMN2</accession>
<gene>
    <name evidence="4" type="ORF">COV06_00190</name>
</gene>
<organism evidence="4 5">
    <name type="scientific">Candidatus Uhrbacteria bacterium CG10_big_fil_rev_8_21_14_0_10_50_16</name>
    <dbReference type="NCBI Taxonomy" id="1975039"/>
    <lineage>
        <taxon>Bacteria</taxon>
        <taxon>Candidatus Uhriibacteriota</taxon>
    </lineage>
</organism>
<sequence>MSAKQHICILENDPFFAGLYARKFESRGWKTTVIEHADDLSKCLEDEGVDLFIIDIEGDDYSAKDLVERLKAPASAYRSLPIVILTKVKDRETVQKMMKIGVDAYLFKGHFVPNEVVEKVQRILDSGVV</sequence>